<gene>
    <name evidence="2" type="ORF">BRYFOR_05018</name>
</gene>
<evidence type="ECO:0000256" key="1">
    <source>
        <dbReference type="SAM" id="Phobius"/>
    </source>
</evidence>
<keyword evidence="1" id="KW-1133">Transmembrane helix</keyword>
<dbReference type="EMBL" id="ACCL02000001">
    <property type="protein sequence ID" value="EET62668.1"/>
    <property type="molecule type" value="Genomic_DNA"/>
</dbReference>
<keyword evidence="3" id="KW-1185">Reference proteome</keyword>
<feature type="transmembrane region" description="Helical" evidence="1">
    <location>
        <begin position="48"/>
        <end position="70"/>
    </location>
</feature>
<comment type="caution">
    <text evidence="2">The sequence shown here is derived from an EMBL/GenBank/DDBJ whole genome shotgun (WGS) entry which is preliminary data.</text>
</comment>
<keyword evidence="1" id="KW-0472">Membrane</keyword>
<evidence type="ECO:0000313" key="3">
    <source>
        <dbReference type="Proteomes" id="UP000005561"/>
    </source>
</evidence>
<dbReference type="AlphaFoldDB" id="C6L8S9"/>
<name>C6L8S9_9FIRM</name>
<accession>C6L8S9</accession>
<reference evidence="2" key="1">
    <citation type="submission" date="2009-07" db="EMBL/GenBank/DDBJ databases">
        <authorList>
            <person name="Weinstock G."/>
            <person name="Sodergren E."/>
            <person name="Clifton S."/>
            <person name="Fulton L."/>
            <person name="Fulton B."/>
            <person name="Courtney L."/>
            <person name="Fronick C."/>
            <person name="Harrison M."/>
            <person name="Strong C."/>
            <person name="Farmer C."/>
            <person name="Delahaunty K."/>
            <person name="Markovic C."/>
            <person name="Hall O."/>
            <person name="Minx P."/>
            <person name="Tomlinson C."/>
            <person name="Mitreva M."/>
            <person name="Nelson J."/>
            <person name="Hou S."/>
            <person name="Wollam A."/>
            <person name="Pepin K.H."/>
            <person name="Johnson M."/>
            <person name="Bhonagiri V."/>
            <person name="Nash W.E."/>
            <person name="Warren W."/>
            <person name="Chinwalla A."/>
            <person name="Mardis E.R."/>
            <person name="Wilson R.K."/>
        </authorList>
    </citation>
    <scope>NUCLEOTIDE SEQUENCE [LARGE SCALE GENOMIC DNA]</scope>
    <source>
        <strain evidence="2">DSM 14469</strain>
    </source>
</reference>
<evidence type="ECO:0000313" key="2">
    <source>
        <dbReference type="EMBL" id="EET62668.1"/>
    </source>
</evidence>
<organism evidence="2 3">
    <name type="scientific">Marvinbryantia formatexigens DSM 14469</name>
    <dbReference type="NCBI Taxonomy" id="478749"/>
    <lineage>
        <taxon>Bacteria</taxon>
        <taxon>Bacillati</taxon>
        <taxon>Bacillota</taxon>
        <taxon>Clostridia</taxon>
        <taxon>Lachnospirales</taxon>
        <taxon>Lachnospiraceae</taxon>
        <taxon>Marvinbryantia</taxon>
    </lineage>
</organism>
<sequence>MSLWSQARLIDIFSQMDMELAADEIPEGDIQKEELLPYTKPKRNKKRIAIVSGIAVTSAALTAAVALLVCKKHARMGSM</sequence>
<dbReference type="OrthoDB" id="10006505at2"/>
<dbReference type="Proteomes" id="UP000005561">
    <property type="component" value="Unassembled WGS sequence"/>
</dbReference>
<dbReference type="RefSeq" id="WP_006859820.1">
    <property type="nucleotide sequence ID" value="NZ_ACCL02000001.1"/>
</dbReference>
<keyword evidence="1" id="KW-0812">Transmembrane</keyword>
<dbReference type="STRING" id="168384.SAMN05660368_01655"/>
<proteinExistence type="predicted"/>
<protein>
    <submittedName>
        <fullName evidence="2">Uncharacterized protein</fullName>
    </submittedName>
</protein>